<dbReference type="Proteomes" id="UP000031623">
    <property type="component" value="Chromosome"/>
</dbReference>
<keyword evidence="14 18" id="KW-1015">Disulfide bond</keyword>
<feature type="chain" id="PRO_5008982799" description="Thiol:disulfide interchange protein DsbD" evidence="18">
    <location>
        <begin position="21"/>
        <end position="834"/>
    </location>
</feature>
<dbReference type="GO" id="GO:0047134">
    <property type="term" value="F:protein-disulfide reductase [NAD(P)H] activity"/>
    <property type="evidence" value="ECO:0007669"/>
    <property type="project" value="UniProtKB-UniRule"/>
</dbReference>
<comment type="subcellular location">
    <subcellularLocation>
        <location evidence="1 18">Cell inner membrane</location>
        <topology evidence="1 18">Multi-pass membrane protein</topology>
    </subcellularLocation>
</comment>
<dbReference type="CDD" id="cd02953">
    <property type="entry name" value="DsbDgamma"/>
    <property type="match status" value="1"/>
</dbReference>
<dbReference type="InterPro" id="IPR022910">
    <property type="entry name" value="Thiol_diS_interchange_DbsD"/>
</dbReference>
<protein>
    <recommendedName>
        <fullName evidence="18">Thiol:disulfide interchange protein DsbD</fullName>
        <ecNumber evidence="18">1.8.1.8</ecNumber>
    </recommendedName>
    <alternativeName>
        <fullName evidence="18">Protein-disulfide reductase</fullName>
        <shortName evidence="18">Disulfide reductase</shortName>
    </alternativeName>
</protein>
<comment type="catalytic activity">
    <reaction evidence="17 18">
        <text>[protein]-dithiol + NADP(+) = [protein]-disulfide + NADPH + H(+)</text>
        <dbReference type="Rhea" id="RHEA:18753"/>
        <dbReference type="Rhea" id="RHEA-COMP:10593"/>
        <dbReference type="Rhea" id="RHEA-COMP:10594"/>
        <dbReference type="ChEBI" id="CHEBI:15378"/>
        <dbReference type="ChEBI" id="CHEBI:29950"/>
        <dbReference type="ChEBI" id="CHEBI:50058"/>
        <dbReference type="ChEBI" id="CHEBI:57783"/>
        <dbReference type="ChEBI" id="CHEBI:58349"/>
        <dbReference type="EC" id="1.8.1.8"/>
    </reaction>
</comment>
<evidence type="ECO:0000256" key="10">
    <source>
        <dbReference type="ARBA" id="ARBA00022989"/>
    </source>
</evidence>
<feature type="transmembrane region" description="Helical" evidence="18">
    <location>
        <begin position="569"/>
        <end position="595"/>
    </location>
</feature>
<dbReference type="InterPro" id="IPR017937">
    <property type="entry name" value="Thioredoxin_CS"/>
</dbReference>
<dbReference type="Pfam" id="PF11412">
    <property type="entry name" value="DsbD_N"/>
    <property type="match status" value="2"/>
</dbReference>
<name>A0A090AQX8_9GAMM</name>
<evidence type="ECO:0000256" key="1">
    <source>
        <dbReference type="ARBA" id="ARBA00004429"/>
    </source>
</evidence>
<dbReference type="SUPFAM" id="SSF52833">
    <property type="entry name" value="Thioredoxin-like"/>
    <property type="match status" value="1"/>
</dbReference>
<keyword evidence="8 18" id="KW-0201">Cytochrome c-type biogenesis</keyword>
<feature type="transmembrane region" description="Helical" evidence="18">
    <location>
        <begin position="490"/>
        <end position="512"/>
    </location>
</feature>
<accession>A0A090AQX8</accession>
<comment type="catalytic activity">
    <reaction evidence="16 18">
        <text>[protein]-dithiol + NAD(+) = [protein]-disulfide + NADH + H(+)</text>
        <dbReference type="Rhea" id="RHEA:18749"/>
        <dbReference type="Rhea" id="RHEA-COMP:10593"/>
        <dbReference type="Rhea" id="RHEA-COMP:10594"/>
        <dbReference type="ChEBI" id="CHEBI:15378"/>
        <dbReference type="ChEBI" id="CHEBI:29950"/>
        <dbReference type="ChEBI" id="CHEBI:50058"/>
        <dbReference type="ChEBI" id="CHEBI:57540"/>
        <dbReference type="ChEBI" id="CHEBI:57945"/>
        <dbReference type="EC" id="1.8.1.8"/>
    </reaction>
</comment>
<keyword evidence="13 18" id="KW-0472">Membrane</keyword>
<feature type="region of interest" description="Disordered" evidence="19">
    <location>
        <begin position="33"/>
        <end position="87"/>
    </location>
</feature>
<keyword evidence="3 18" id="KW-0813">Transport</keyword>
<dbReference type="HAMAP" id="MF_00399">
    <property type="entry name" value="DbsD"/>
    <property type="match status" value="1"/>
</dbReference>
<dbReference type="InterPro" id="IPR013766">
    <property type="entry name" value="Thioredoxin_domain"/>
</dbReference>
<dbReference type="InterPro" id="IPR028250">
    <property type="entry name" value="DsbDN"/>
</dbReference>
<dbReference type="NCBIfam" id="NF001419">
    <property type="entry name" value="PRK00293.1"/>
    <property type="match status" value="1"/>
</dbReference>
<dbReference type="PANTHER" id="PTHR32234">
    <property type="entry name" value="THIOL:DISULFIDE INTERCHANGE PROTEIN DSBD"/>
    <property type="match status" value="1"/>
</dbReference>
<dbReference type="Gene3D" id="3.40.30.10">
    <property type="entry name" value="Glutaredoxin"/>
    <property type="match status" value="1"/>
</dbReference>
<evidence type="ECO:0000256" key="18">
    <source>
        <dbReference type="HAMAP-Rule" id="MF_00399"/>
    </source>
</evidence>
<evidence type="ECO:0000313" key="21">
    <source>
        <dbReference type="EMBL" id="BAP58125.1"/>
    </source>
</evidence>
<dbReference type="InterPro" id="IPR036249">
    <property type="entry name" value="Thioredoxin-like_sf"/>
</dbReference>
<dbReference type="EC" id="1.8.1.8" evidence="18"/>
<feature type="compositionally biased region" description="Polar residues" evidence="19">
    <location>
        <begin position="64"/>
        <end position="87"/>
    </location>
</feature>
<evidence type="ECO:0000256" key="6">
    <source>
        <dbReference type="ARBA" id="ARBA00022692"/>
    </source>
</evidence>
<comment type="similarity">
    <text evidence="2 18">Belongs to the thioredoxin family. DsbD subfamily.</text>
</comment>
<evidence type="ECO:0000256" key="14">
    <source>
        <dbReference type="ARBA" id="ARBA00023157"/>
    </source>
</evidence>
<keyword evidence="15 18" id="KW-0676">Redox-active center</keyword>
<evidence type="ECO:0000259" key="20">
    <source>
        <dbReference type="PROSITE" id="PS51352"/>
    </source>
</evidence>
<feature type="transmembrane region" description="Helical" evidence="18">
    <location>
        <begin position="533"/>
        <end position="563"/>
    </location>
</feature>
<feature type="disulfide bond" description="Redox-active" evidence="18">
    <location>
        <begin position="748"/>
        <end position="751"/>
    </location>
</feature>
<feature type="domain" description="Thioredoxin" evidence="20">
    <location>
        <begin position="688"/>
        <end position="833"/>
    </location>
</feature>
<organism evidence="21 22">
    <name type="scientific">Thioploca ingrica</name>
    <dbReference type="NCBI Taxonomy" id="40754"/>
    <lineage>
        <taxon>Bacteria</taxon>
        <taxon>Pseudomonadati</taxon>
        <taxon>Pseudomonadota</taxon>
        <taxon>Gammaproteobacteria</taxon>
        <taxon>Thiotrichales</taxon>
        <taxon>Thiotrichaceae</taxon>
        <taxon>Thioploca</taxon>
    </lineage>
</organism>
<keyword evidence="9 18" id="KW-0249">Electron transport</keyword>
<feature type="disulfide bond" description="Redox-active" evidence="18">
    <location>
        <begin position="429"/>
        <end position="551"/>
    </location>
</feature>
<feature type="transmembrane region" description="Helical" evidence="18">
    <location>
        <begin position="411"/>
        <end position="442"/>
    </location>
</feature>
<feature type="signal peptide" evidence="18">
    <location>
        <begin position="1"/>
        <end position="20"/>
    </location>
</feature>
<evidence type="ECO:0000256" key="5">
    <source>
        <dbReference type="ARBA" id="ARBA00022519"/>
    </source>
</evidence>
<feature type="transmembrane region" description="Helical" evidence="18">
    <location>
        <begin position="607"/>
        <end position="624"/>
    </location>
</feature>
<evidence type="ECO:0000313" key="22">
    <source>
        <dbReference type="Proteomes" id="UP000031623"/>
    </source>
</evidence>
<sequence precursor="true">MRPLLLLTLFSWLLTGNLYAEVATNQSEKLVGDTQQLDPLSSPKKPSFALEPQTSDLPVGESSPLPSQSAEQPFNLPSATSEDSLSENNKVLPPDEAFIFSTSLEEATVLVAHWQIAADHYLYRDKFKFALIDGGVLGEPQFPPGTTKEDIKYGLIEIYEHTVAIKLPLKETQGLDHLTLKVTYQGCAEDKLCYPPIEKTTIIDLPNLTTTSIGADSKIDVSQPNQSEAKESESSLKSYFKKLSVLLGLTPPDKRFLDPEQAFIFSAVFSNPDYLTLRWQIAEGYYLYRNKLHFFLQSPGQLGTPLLPTGIFHQDKVSGKIEVYQQPVLEIQLPIKTNGSSTVTLQVEYQGCAIAGLCYAPIKKTIDLTKNRYPQIKLAKATSFKLKTVVSNPPLAEQDRIANLLAQANKFYTIMMFFGLGLLLSFTPCVFPMIPILSSIIVGQGERVTTYKAFLMSISYVLAMAITYATIGVLTGLLGENLQATFQQSWVLIAFALVFVALALSMFGCYELQMPVTLQTHFTTLSNRQAGGTLIGVAIMGVLSALIVGPCIAAPLMGALIYIGQTGDALLGGLALFSMSLGMGIPLIIVGVSAGHWLPKAGEWMEIIRSIFGVMLLAIAIWMLDRVVPPAITMLLTASLFIIAGVYMGALDNIKIGVSGWLRLWKGLGIILLVYGILLLIGLASGNNHLLQPLQHLRLNQTLASNSNEITQSSLFKSIKGLAGLTTELTAATQQGKPVMLDFYADWCVSCKEMEHFTFADPQVQQLLSHFVLLRTDVTSNDEQDKILYKYFGIYGPPAILFFDSHRQEQRAYRVIGFMPAEQFRQHLKQIQPL</sequence>
<dbReference type="GO" id="GO:0009055">
    <property type="term" value="F:electron transfer activity"/>
    <property type="evidence" value="ECO:0007669"/>
    <property type="project" value="UniProtKB-UniRule"/>
</dbReference>
<dbReference type="InterPro" id="IPR035671">
    <property type="entry name" value="DsbD_gamma"/>
</dbReference>
<dbReference type="GO" id="GO:0005886">
    <property type="term" value="C:plasma membrane"/>
    <property type="evidence" value="ECO:0007669"/>
    <property type="project" value="UniProtKB-SubCell"/>
</dbReference>
<dbReference type="OrthoDB" id="9811036at2"/>
<dbReference type="Pfam" id="PF02683">
    <property type="entry name" value="DsbD_TM"/>
    <property type="match status" value="1"/>
</dbReference>
<dbReference type="AlphaFoldDB" id="A0A090AQX8"/>
<proteinExistence type="inferred from homology"/>
<evidence type="ECO:0000256" key="16">
    <source>
        <dbReference type="ARBA" id="ARBA00047388"/>
    </source>
</evidence>
<evidence type="ECO:0000256" key="2">
    <source>
        <dbReference type="ARBA" id="ARBA00007241"/>
    </source>
</evidence>
<keyword evidence="4 18" id="KW-1003">Cell membrane</keyword>
<dbReference type="PANTHER" id="PTHR32234:SF0">
    <property type="entry name" value="THIOL:DISULFIDE INTERCHANGE PROTEIN DSBD"/>
    <property type="match status" value="1"/>
</dbReference>
<evidence type="ECO:0000256" key="17">
    <source>
        <dbReference type="ARBA" id="ARBA00047804"/>
    </source>
</evidence>
<evidence type="ECO:0000256" key="12">
    <source>
        <dbReference type="ARBA" id="ARBA00023027"/>
    </source>
</evidence>
<dbReference type="GO" id="GO:0045454">
    <property type="term" value="P:cell redox homeostasis"/>
    <property type="evidence" value="ECO:0007669"/>
    <property type="project" value="TreeGrafter"/>
</dbReference>
<feature type="disulfide bond" description="Redox-active" evidence="18">
    <location>
        <begin position="352"/>
        <end position="358"/>
    </location>
</feature>
<dbReference type="EMBL" id="AP014633">
    <property type="protein sequence ID" value="BAP58125.1"/>
    <property type="molecule type" value="Genomic_DNA"/>
</dbReference>
<gene>
    <name evidence="18" type="primary">dsbD</name>
    <name evidence="21" type="ORF">THII_3828</name>
</gene>
<dbReference type="InterPro" id="IPR036929">
    <property type="entry name" value="DsbDN_sf"/>
</dbReference>
<evidence type="ECO:0000256" key="3">
    <source>
        <dbReference type="ARBA" id="ARBA00022448"/>
    </source>
</evidence>
<dbReference type="PROSITE" id="PS00194">
    <property type="entry name" value="THIOREDOXIN_1"/>
    <property type="match status" value="1"/>
</dbReference>
<keyword evidence="6 18" id="KW-0812">Transmembrane</keyword>
<evidence type="ECO:0000256" key="11">
    <source>
        <dbReference type="ARBA" id="ARBA00023002"/>
    </source>
</evidence>
<keyword evidence="11 18" id="KW-0560">Oxidoreductase</keyword>
<keyword evidence="5 18" id="KW-0997">Cell inner membrane</keyword>
<feature type="transmembrane region" description="Helical" evidence="18">
    <location>
        <begin position="454"/>
        <end position="478"/>
    </location>
</feature>
<dbReference type="HOGENOM" id="CLU_014657_2_0_6"/>
<evidence type="ECO:0000256" key="4">
    <source>
        <dbReference type="ARBA" id="ARBA00022475"/>
    </source>
</evidence>
<evidence type="ECO:0000256" key="8">
    <source>
        <dbReference type="ARBA" id="ARBA00022748"/>
    </source>
</evidence>
<keyword evidence="7 18" id="KW-0732">Signal</keyword>
<dbReference type="Pfam" id="PF13899">
    <property type="entry name" value="Thioredoxin_7"/>
    <property type="match status" value="1"/>
</dbReference>
<dbReference type="InterPro" id="IPR003834">
    <property type="entry name" value="Cyt_c_assmbl_TM_dom"/>
</dbReference>
<evidence type="ECO:0000256" key="9">
    <source>
        <dbReference type="ARBA" id="ARBA00022982"/>
    </source>
</evidence>
<reference evidence="21 22" key="1">
    <citation type="journal article" date="2014" name="ISME J.">
        <title>Ecophysiology of Thioploca ingrica as revealed by the complete genome sequence supplemented with proteomic evidence.</title>
        <authorList>
            <person name="Kojima H."/>
            <person name="Ogura Y."/>
            <person name="Yamamoto N."/>
            <person name="Togashi T."/>
            <person name="Mori H."/>
            <person name="Watanabe T."/>
            <person name="Nemoto F."/>
            <person name="Kurokawa K."/>
            <person name="Hayashi T."/>
            <person name="Fukui M."/>
        </authorList>
    </citation>
    <scope>NUCLEOTIDE SEQUENCE [LARGE SCALE GENOMIC DNA]</scope>
</reference>
<dbReference type="PROSITE" id="PS51352">
    <property type="entry name" value="THIOREDOXIN_2"/>
    <property type="match status" value="1"/>
</dbReference>
<evidence type="ECO:0000256" key="15">
    <source>
        <dbReference type="ARBA" id="ARBA00023284"/>
    </source>
</evidence>
<dbReference type="SUPFAM" id="SSF74863">
    <property type="entry name" value="Thiol:disulfide interchange protein DsbD, N-terminal domain (DsbD-alpha)"/>
    <property type="match status" value="2"/>
</dbReference>
<dbReference type="GO" id="GO:0017004">
    <property type="term" value="P:cytochrome complex assembly"/>
    <property type="evidence" value="ECO:0007669"/>
    <property type="project" value="UniProtKB-UniRule"/>
</dbReference>
<dbReference type="KEGG" id="tig:THII_3828"/>
<keyword evidence="12 18" id="KW-0520">NAD</keyword>
<dbReference type="Gene3D" id="2.60.40.1250">
    <property type="entry name" value="Thiol:disulfide interchange protein DsbD, N-terminal domain"/>
    <property type="match status" value="2"/>
</dbReference>
<keyword evidence="22" id="KW-1185">Reference proteome</keyword>
<evidence type="ECO:0000256" key="19">
    <source>
        <dbReference type="SAM" id="MobiDB-lite"/>
    </source>
</evidence>
<evidence type="ECO:0000256" key="7">
    <source>
        <dbReference type="ARBA" id="ARBA00022729"/>
    </source>
</evidence>
<keyword evidence="10 18" id="KW-1133">Transmembrane helix</keyword>
<dbReference type="STRING" id="40754.THII_3828"/>
<feature type="transmembrane region" description="Helical" evidence="18">
    <location>
        <begin position="663"/>
        <end position="684"/>
    </location>
</feature>
<comment type="function">
    <text evidence="18">Required to facilitate the formation of correct disulfide bonds in some periplasmic proteins and for the assembly of the periplasmic c-type cytochromes. Acts by transferring electrons from cytoplasmic thioredoxin to the periplasm. This transfer involves a cascade of disulfide bond formation and reduction steps.</text>
</comment>
<feature type="transmembrane region" description="Helical" evidence="18">
    <location>
        <begin position="630"/>
        <end position="651"/>
    </location>
</feature>
<evidence type="ECO:0000256" key="13">
    <source>
        <dbReference type="ARBA" id="ARBA00023136"/>
    </source>
</evidence>